<evidence type="ECO:0000313" key="7">
    <source>
        <dbReference type="Proteomes" id="UP000662931"/>
    </source>
</evidence>
<dbReference type="InterPro" id="IPR035246">
    <property type="entry name" value="Spermidine_synt_N"/>
</dbReference>
<keyword evidence="3" id="KW-0620">Polyamine biosynthesis</keyword>
<feature type="active site" description="Proton acceptor" evidence="3">
    <location>
        <position position="170"/>
    </location>
</feature>
<dbReference type="OrthoDB" id="38125at2759"/>
<dbReference type="GO" id="GO:0005829">
    <property type="term" value="C:cytosol"/>
    <property type="evidence" value="ECO:0007669"/>
    <property type="project" value="TreeGrafter"/>
</dbReference>
<dbReference type="Pfam" id="PF17284">
    <property type="entry name" value="Spermine_synt_N"/>
    <property type="match status" value="1"/>
</dbReference>
<feature type="domain" description="PABS" evidence="5">
    <location>
        <begin position="11"/>
        <end position="251"/>
    </location>
</feature>
<dbReference type="FunFam" id="3.40.50.150:FF:000013">
    <property type="entry name" value="Spermidine synthase"/>
    <property type="match status" value="1"/>
</dbReference>
<dbReference type="SUPFAM" id="SSF53335">
    <property type="entry name" value="S-adenosyl-L-methionine-dependent methyltransferases"/>
    <property type="match status" value="1"/>
</dbReference>
<dbReference type="Gene3D" id="3.40.50.150">
    <property type="entry name" value="Vaccinia Virus protein VP39"/>
    <property type="match status" value="1"/>
</dbReference>
<evidence type="ECO:0000259" key="5">
    <source>
        <dbReference type="PROSITE" id="PS51006"/>
    </source>
</evidence>
<dbReference type="GO" id="GO:0015940">
    <property type="term" value="P:pantothenate biosynthetic process"/>
    <property type="evidence" value="ECO:0007669"/>
    <property type="project" value="UniProtKB-ARBA"/>
</dbReference>
<dbReference type="NCBIfam" id="TIGR00417">
    <property type="entry name" value="speE"/>
    <property type="match status" value="1"/>
</dbReference>
<dbReference type="NCBIfam" id="NF002010">
    <property type="entry name" value="PRK00811.1"/>
    <property type="match status" value="1"/>
</dbReference>
<dbReference type="CDD" id="cd02440">
    <property type="entry name" value="AdoMet_MTases"/>
    <property type="match status" value="1"/>
</dbReference>
<dbReference type="PANTHER" id="PTHR11558:SF11">
    <property type="entry name" value="SPERMIDINE SYNTHASE"/>
    <property type="match status" value="1"/>
</dbReference>
<dbReference type="InterPro" id="IPR030373">
    <property type="entry name" value="PABS_CS"/>
</dbReference>
<protein>
    <recommendedName>
        <fullName evidence="5">PABS domain-containing protein</fullName>
    </recommendedName>
</protein>
<dbReference type="KEGG" id="bnn:FOA43_002197"/>
<dbReference type="HAMAP" id="MF_00198">
    <property type="entry name" value="Spermidine_synth"/>
    <property type="match status" value="1"/>
</dbReference>
<dbReference type="AlphaFoldDB" id="A0A875RZA5"/>
<name>A0A875RZA5_EENNA</name>
<organism evidence="6 7">
    <name type="scientific">Eeniella nana</name>
    <name type="common">Yeast</name>
    <name type="synonym">Brettanomyces nanus</name>
    <dbReference type="NCBI Taxonomy" id="13502"/>
    <lineage>
        <taxon>Eukaryota</taxon>
        <taxon>Fungi</taxon>
        <taxon>Dikarya</taxon>
        <taxon>Ascomycota</taxon>
        <taxon>Saccharomycotina</taxon>
        <taxon>Pichiomycetes</taxon>
        <taxon>Pichiales</taxon>
        <taxon>Pichiaceae</taxon>
        <taxon>Brettanomyces</taxon>
    </lineage>
</organism>
<dbReference type="RefSeq" id="XP_038778426.1">
    <property type="nucleotide sequence ID" value="XM_038922498.1"/>
</dbReference>
<sequence>MSLLTHPLIKNGWFKEVNNESFPGQAFSLRVSKILYAEKSKYQDVLVFKSTDFGNVLVLDGIIQCTERDEFAYQEMITHVAMFAHGNAKKVLIIGGGDGGVLREVVKHPSVETATLVEIDDMVIRIAKKYLPNMSCSFENDKVNVVLTDGFKFLKQVAMDSGRYDVIITDSSDPEGPAEAFFQKDYFQLLYNALAPNGVVISMASENIWLNINKLGHLRKVANEVFPVAKISNCTIPTYTSGQIALLCCSKDPQLDVSKPSRALPRDQEIKLFKYYNSQIHQASFILPTWADQIIYERAGC</sequence>
<proteinExistence type="inferred from homology"/>
<dbReference type="Proteomes" id="UP000662931">
    <property type="component" value="Chromosome 2"/>
</dbReference>
<reference evidence="6" key="1">
    <citation type="submission" date="2020-10" db="EMBL/GenBank/DDBJ databases">
        <authorList>
            <person name="Roach M.J.R."/>
        </authorList>
    </citation>
    <scope>NUCLEOTIDE SEQUENCE</scope>
    <source>
        <strain evidence="6">CBS 1945</strain>
    </source>
</reference>
<dbReference type="Pfam" id="PF01564">
    <property type="entry name" value="Spermine_synth"/>
    <property type="match status" value="1"/>
</dbReference>
<keyword evidence="7" id="KW-1185">Reference proteome</keyword>
<dbReference type="PROSITE" id="PS51006">
    <property type="entry name" value="PABS_2"/>
    <property type="match status" value="1"/>
</dbReference>
<evidence type="ECO:0000256" key="4">
    <source>
        <dbReference type="RuleBase" id="RU003836"/>
    </source>
</evidence>
<evidence type="ECO:0000256" key="2">
    <source>
        <dbReference type="ARBA" id="ARBA00022679"/>
    </source>
</evidence>
<dbReference type="InterPro" id="IPR029063">
    <property type="entry name" value="SAM-dependent_MTases_sf"/>
</dbReference>
<evidence type="ECO:0000256" key="1">
    <source>
        <dbReference type="ARBA" id="ARBA00007867"/>
    </source>
</evidence>
<dbReference type="GeneID" id="62195598"/>
<dbReference type="GO" id="GO:0004766">
    <property type="term" value="F:spermidine synthase activity"/>
    <property type="evidence" value="ECO:0007669"/>
    <property type="project" value="TreeGrafter"/>
</dbReference>
<evidence type="ECO:0000256" key="3">
    <source>
        <dbReference type="PROSITE-ProRule" id="PRU00354"/>
    </source>
</evidence>
<dbReference type="GO" id="GO:0008295">
    <property type="term" value="P:spermidine biosynthetic process"/>
    <property type="evidence" value="ECO:0007669"/>
    <property type="project" value="TreeGrafter"/>
</dbReference>
<dbReference type="FunFam" id="2.30.140.10:FF:000001">
    <property type="entry name" value="SPE3p Spermidine synthase"/>
    <property type="match status" value="1"/>
</dbReference>
<dbReference type="InterPro" id="IPR030374">
    <property type="entry name" value="PABS"/>
</dbReference>
<dbReference type="InterPro" id="IPR037163">
    <property type="entry name" value="Spermidine_synt_N_sf"/>
</dbReference>
<accession>A0A875RZA5</accession>
<dbReference type="InterPro" id="IPR001045">
    <property type="entry name" value="Spermi_synthase"/>
</dbReference>
<dbReference type="Gene3D" id="2.30.140.10">
    <property type="entry name" value="Spermidine synthase, tetramerisation domain"/>
    <property type="match status" value="1"/>
</dbReference>
<evidence type="ECO:0000313" key="6">
    <source>
        <dbReference type="EMBL" id="QPG74861.1"/>
    </source>
</evidence>
<keyword evidence="2 3" id="KW-0808">Transferase</keyword>
<dbReference type="PROSITE" id="PS01330">
    <property type="entry name" value="PABS_1"/>
    <property type="match status" value="1"/>
</dbReference>
<dbReference type="EMBL" id="CP064813">
    <property type="protein sequence ID" value="QPG74861.1"/>
    <property type="molecule type" value="Genomic_DNA"/>
</dbReference>
<gene>
    <name evidence="6" type="ORF">FOA43_002197</name>
</gene>
<comment type="similarity">
    <text evidence="1 4">Belongs to the spermidine/spermine synthase family.</text>
</comment>
<dbReference type="PANTHER" id="PTHR11558">
    <property type="entry name" value="SPERMIDINE/SPERMINE SYNTHASE"/>
    <property type="match status" value="1"/>
</dbReference>